<dbReference type="OrthoDB" id="1741717at2759"/>
<feature type="compositionally biased region" description="Low complexity" evidence="1">
    <location>
        <begin position="125"/>
        <end position="134"/>
    </location>
</feature>
<reference evidence="2" key="1">
    <citation type="submission" date="2022-07" db="EMBL/GenBank/DDBJ databases">
        <title>Phylogenomic reconstructions and comparative analyses of Kickxellomycotina fungi.</title>
        <authorList>
            <person name="Reynolds N.K."/>
            <person name="Stajich J.E."/>
            <person name="Barry K."/>
            <person name="Grigoriev I.V."/>
            <person name="Crous P."/>
            <person name="Smith M.E."/>
        </authorList>
    </citation>
    <scope>NUCLEOTIDE SEQUENCE</scope>
    <source>
        <strain evidence="2">BCRC 34381</strain>
    </source>
</reference>
<sequence length="306" mass="32202">SDIVRTLSNSPMDLSHSAAPALKPAPAVKRPPSIGISGLKVPKKRAARVADDRNDRDRPPARGEKRSAAERESAGGADGQQQPAVAVATTAATDSQTVSKREAFIRERERQRHLDPGRDAGGVGPKAPAGLGLLGKTARPGIAAARTKRDVADIAVPKHVQRQVPPASMAAAVDAAPKLMAEEYRPSAAAKSARVRREAKASSTSGSQGGDSDDGGRGGPAVAGMALSPELVHKMMHIMDRASLLGEQAMVGFLRLLHTLRVEQEPESAVAITEEAIGQVQRMGEYSCNLSMLEPDAIDKLWAFVT</sequence>
<name>A0A9W7Y814_9FUNG</name>
<feature type="compositionally biased region" description="Low complexity" evidence="1">
    <location>
        <begin position="18"/>
        <end position="32"/>
    </location>
</feature>
<proteinExistence type="predicted"/>
<feature type="compositionally biased region" description="Basic and acidic residues" evidence="1">
    <location>
        <begin position="48"/>
        <end position="73"/>
    </location>
</feature>
<gene>
    <name evidence="2" type="ORF">LPJ61_005600</name>
</gene>
<keyword evidence="3" id="KW-1185">Reference proteome</keyword>
<dbReference type="EMBL" id="JANBOI010001963">
    <property type="protein sequence ID" value="KAJ1725868.1"/>
    <property type="molecule type" value="Genomic_DNA"/>
</dbReference>
<accession>A0A9W7Y814</accession>
<protein>
    <submittedName>
        <fullName evidence="2">Uncharacterized protein</fullName>
    </submittedName>
</protein>
<evidence type="ECO:0000313" key="2">
    <source>
        <dbReference type="EMBL" id="KAJ1725868.1"/>
    </source>
</evidence>
<feature type="compositionally biased region" description="Basic and acidic residues" evidence="1">
    <location>
        <begin position="99"/>
        <end position="118"/>
    </location>
</feature>
<comment type="caution">
    <text evidence="2">The sequence shown here is derived from an EMBL/GenBank/DDBJ whole genome shotgun (WGS) entry which is preliminary data.</text>
</comment>
<feature type="compositionally biased region" description="Polar residues" evidence="1">
    <location>
        <begin position="1"/>
        <end position="12"/>
    </location>
</feature>
<feature type="region of interest" description="Disordered" evidence="1">
    <location>
        <begin position="187"/>
        <end position="223"/>
    </location>
</feature>
<evidence type="ECO:0000313" key="3">
    <source>
        <dbReference type="Proteomes" id="UP001143981"/>
    </source>
</evidence>
<feature type="compositionally biased region" description="Low complexity" evidence="1">
    <location>
        <begin position="84"/>
        <end position="93"/>
    </location>
</feature>
<feature type="region of interest" description="Disordered" evidence="1">
    <location>
        <begin position="1"/>
        <end position="134"/>
    </location>
</feature>
<evidence type="ECO:0000256" key="1">
    <source>
        <dbReference type="SAM" id="MobiDB-lite"/>
    </source>
</evidence>
<organism evidence="2 3">
    <name type="scientific">Coemansia biformis</name>
    <dbReference type="NCBI Taxonomy" id="1286918"/>
    <lineage>
        <taxon>Eukaryota</taxon>
        <taxon>Fungi</taxon>
        <taxon>Fungi incertae sedis</taxon>
        <taxon>Zoopagomycota</taxon>
        <taxon>Kickxellomycotina</taxon>
        <taxon>Kickxellomycetes</taxon>
        <taxon>Kickxellales</taxon>
        <taxon>Kickxellaceae</taxon>
        <taxon>Coemansia</taxon>
    </lineage>
</organism>
<dbReference type="Proteomes" id="UP001143981">
    <property type="component" value="Unassembled WGS sequence"/>
</dbReference>
<dbReference type="AlphaFoldDB" id="A0A9W7Y814"/>
<feature type="non-terminal residue" evidence="2">
    <location>
        <position position="306"/>
    </location>
</feature>